<proteinExistence type="predicted"/>
<dbReference type="AlphaFoldDB" id="A0A9D4EKC7"/>
<keyword evidence="2" id="KW-1185">Reference proteome</keyword>
<evidence type="ECO:0000313" key="2">
    <source>
        <dbReference type="Proteomes" id="UP000828390"/>
    </source>
</evidence>
<gene>
    <name evidence="1" type="ORF">DPMN_157445</name>
</gene>
<organism evidence="1 2">
    <name type="scientific">Dreissena polymorpha</name>
    <name type="common">Zebra mussel</name>
    <name type="synonym">Mytilus polymorpha</name>
    <dbReference type="NCBI Taxonomy" id="45954"/>
    <lineage>
        <taxon>Eukaryota</taxon>
        <taxon>Metazoa</taxon>
        <taxon>Spiralia</taxon>
        <taxon>Lophotrochozoa</taxon>
        <taxon>Mollusca</taxon>
        <taxon>Bivalvia</taxon>
        <taxon>Autobranchia</taxon>
        <taxon>Heteroconchia</taxon>
        <taxon>Euheterodonta</taxon>
        <taxon>Imparidentia</taxon>
        <taxon>Neoheterodontei</taxon>
        <taxon>Myida</taxon>
        <taxon>Dreissenoidea</taxon>
        <taxon>Dreissenidae</taxon>
        <taxon>Dreissena</taxon>
    </lineage>
</organism>
<comment type="caution">
    <text evidence="1">The sequence shown here is derived from an EMBL/GenBank/DDBJ whole genome shotgun (WGS) entry which is preliminary data.</text>
</comment>
<name>A0A9D4EKC7_DREPO</name>
<sequence>MILGLSVLELSSGNHLVDGLTRRTDMCKTIYPLFFEVGHNKQDDHVPKCEIGINDTMDISQVCKRENAK</sequence>
<accession>A0A9D4EKC7</accession>
<reference evidence="1" key="2">
    <citation type="submission" date="2020-11" db="EMBL/GenBank/DDBJ databases">
        <authorList>
            <person name="McCartney M.A."/>
            <person name="Auch B."/>
            <person name="Kono T."/>
            <person name="Mallez S."/>
            <person name="Becker A."/>
            <person name="Gohl D.M."/>
            <person name="Silverstein K.A.T."/>
            <person name="Koren S."/>
            <person name="Bechman K.B."/>
            <person name="Herman A."/>
            <person name="Abrahante J.E."/>
            <person name="Garbe J."/>
        </authorList>
    </citation>
    <scope>NUCLEOTIDE SEQUENCE</scope>
    <source>
        <strain evidence="1">Duluth1</strain>
        <tissue evidence="1">Whole animal</tissue>
    </source>
</reference>
<evidence type="ECO:0000313" key="1">
    <source>
        <dbReference type="EMBL" id="KAH3779640.1"/>
    </source>
</evidence>
<reference evidence="1" key="1">
    <citation type="journal article" date="2019" name="bioRxiv">
        <title>The Genome of the Zebra Mussel, Dreissena polymorpha: A Resource for Invasive Species Research.</title>
        <authorList>
            <person name="McCartney M.A."/>
            <person name="Auch B."/>
            <person name="Kono T."/>
            <person name="Mallez S."/>
            <person name="Zhang Y."/>
            <person name="Obille A."/>
            <person name="Becker A."/>
            <person name="Abrahante J.E."/>
            <person name="Garbe J."/>
            <person name="Badalamenti J.P."/>
            <person name="Herman A."/>
            <person name="Mangelson H."/>
            <person name="Liachko I."/>
            <person name="Sullivan S."/>
            <person name="Sone E.D."/>
            <person name="Koren S."/>
            <person name="Silverstein K.A.T."/>
            <person name="Beckman K.B."/>
            <person name="Gohl D.M."/>
        </authorList>
    </citation>
    <scope>NUCLEOTIDE SEQUENCE</scope>
    <source>
        <strain evidence="1">Duluth1</strain>
        <tissue evidence="1">Whole animal</tissue>
    </source>
</reference>
<dbReference type="EMBL" id="JAIWYP010000008">
    <property type="protein sequence ID" value="KAH3779640.1"/>
    <property type="molecule type" value="Genomic_DNA"/>
</dbReference>
<dbReference type="Proteomes" id="UP000828390">
    <property type="component" value="Unassembled WGS sequence"/>
</dbReference>
<protein>
    <submittedName>
        <fullName evidence="1">Uncharacterized protein</fullName>
    </submittedName>
</protein>